<name>A0A5C3NPJ0_9APHY</name>
<dbReference type="AlphaFoldDB" id="A0A5C3NPJ0"/>
<dbReference type="Proteomes" id="UP000308197">
    <property type="component" value="Unassembled WGS sequence"/>
</dbReference>
<evidence type="ECO:0000313" key="2">
    <source>
        <dbReference type="EMBL" id="TFK79195.1"/>
    </source>
</evidence>
<gene>
    <name evidence="2" type="ORF">K466DRAFT_32048</name>
</gene>
<evidence type="ECO:0000313" key="3">
    <source>
        <dbReference type="Proteomes" id="UP000308197"/>
    </source>
</evidence>
<proteinExistence type="predicted"/>
<keyword evidence="3" id="KW-1185">Reference proteome</keyword>
<dbReference type="InParanoid" id="A0A5C3NPJ0"/>
<feature type="region of interest" description="Disordered" evidence="1">
    <location>
        <begin position="1"/>
        <end position="22"/>
    </location>
</feature>
<feature type="region of interest" description="Disordered" evidence="1">
    <location>
        <begin position="68"/>
        <end position="108"/>
    </location>
</feature>
<evidence type="ECO:0000256" key="1">
    <source>
        <dbReference type="SAM" id="MobiDB-lite"/>
    </source>
</evidence>
<protein>
    <submittedName>
        <fullName evidence="2">Uncharacterized protein</fullName>
    </submittedName>
</protein>
<accession>A0A5C3NPJ0</accession>
<dbReference type="EMBL" id="ML212132">
    <property type="protein sequence ID" value="TFK79195.1"/>
    <property type="molecule type" value="Genomic_DNA"/>
</dbReference>
<organism evidence="2 3">
    <name type="scientific">Polyporus arcularius HHB13444</name>
    <dbReference type="NCBI Taxonomy" id="1314778"/>
    <lineage>
        <taxon>Eukaryota</taxon>
        <taxon>Fungi</taxon>
        <taxon>Dikarya</taxon>
        <taxon>Basidiomycota</taxon>
        <taxon>Agaricomycotina</taxon>
        <taxon>Agaricomycetes</taxon>
        <taxon>Polyporales</taxon>
        <taxon>Polyporaceae</taxon>
        <taxon>Polyporus</taxon>
    </lineage>
</organism>
<reference evidence="2 3" key="1">
    <citation type="journal article" date="2019" name="Nat. Ecol. Evol.">
        <title>Megaphylogeny resolves global patterns of mushroom evolution.</title>
        <authorList>
            <person name="Varga T."/>
            <person name="Krizsan K."/>
            <person name="Foldi C."/>
            <person name="Dima B."/>
            <person name="Sanchez-Garcia M."/>
            <person name="Sanchez-Ramirez S."/>
            <person name="Szollosi G.J."/>
            <person name="Szarkandi J.G."/>
            <person name="Papp V."/>
            <person name="Albert L."/>
            <person name="Andreopoulos W."/>
            <person name="Angelini C."/>
            <person name="Antonin V."/>
            <person name="Barry K.W."/>
            <person name="Bougher N.L."/>
            <person name="Buchanan P."/>
            <person name="Buyck B."/>
            <person name="Bense V."/>
            <person name="Catcheside P."/>
            <person name="Chovatia M."/>
            <person name="Cooper J."/>
            <person name="Damon W."/>
            <person name="Desjardin D."/>
            <person name="Finy P."/>
            <person name="Geml J."/>
            <person name="Haridas S."/>
            <person name="Hughes K."/>
            <person name="Justo A."/>
            <person name="Karasinski D."/>
            <person name="Kautmanova I."/>
            <person name="Kiss B."/>
            <person name="Kocsube S."/>
            <person name="Kotiranta H."/>
            <person name="LaButti K.M."/>
            <person name="Lechner B.E."/>
            <person name="Liimatainen K."/>
            <person name="Lipzen A."/>
            <person name="Lukacs Z."/>
            <person name="Mihaltcheva S."/>
            <person name="Morgado L.N."/>
            <person name="Niskanen T."/>
            <person name="Noordeloos M.E."/>
            <person name="Ohm R.A."/>
            <person name="Ortiz-Santana B."/>
            <person name="Ovrebo C."/>
            <person name="Racz N."/>
            <person name="Riley R."/>
            <person name="Savchenko A."/>
            <person name="Shiryaev A."/>
            <person name="Soop K."/>
            <person name="Spirin V."/>
            <person name="Szebenyi C."/>
            <person name="Tomsovsky M."/>
            <person name="Tulloss R.E."/>
            <person name="Uehling J."/>
            <person name="Grigoriev I.V."/>
            <person name="Vagvolgyi C."/>
            <person name="Papp T."/>
            <person name="Martin F.M."/>
            <person name="Miettinen O."/>
            <person name="Hibbett D.S."/>
            <person name="Nagy L.G."/>
        </authorList>
    </citation>
    <scope>NUCLEOTIDE SEQUENCE [LARGE SCALE GENOMIC DNA]</scope>
    <source>
        <strain evidence="2 3">HHB13444</strain>
    </source>
</reference>
<sequence length="197" mass="21446">MGLPSRCSRLAAGQRTERSQPVSSVRCGYSSLQLLSAFRVVSARCTPAPYETRRPRCFGPPPCSRAHAARPRATLAPRRATPRRRTTVTCLSGGRSPRASRGCLRNAENEPAEAVRDPGGILPSSASQVVSSPVSELTAPRAAAVVRTYVGFLRIFALRKRRVDDLDGTGDMLGARLYRPSVVLVEQEFAIHRHVLL</sequence>